<accession>A0A1H4YQS1</accession>
<name>A0A1H4YQS1_PSEAG</name>
<dbReference type="RefSeq" id="WP_090380325.1">
    <property type="nucleotide sequence ID" value="NZ_CP156749.1"/>
</dbReference>
<dbReference type="EMBL" id="FNSC01000001">
    <property type="protein sequence ID" value="SED19584.1"/>
    <property type="molecule type" value="Genomic_DNA"/>
</dbReference>
<organism evidence="1 2">
    <name type="scientific">Pseudomonas anguilliseptica</name>
    <dbReference type="NCBI Taxonomy" id="53406"/>
    <lineage>
        <taxon>Bacteria</taxon>
        <taxon>Pseudomonadati</taxon>
        <taxon>Pseudomonadota</taxon>
        <taxon>Gammaproteobacteria</taxon>
        <taxon>Pseudomonadales</taxon>
        <taxon>Pseudomonadaceae</taxon>
        <taxon>Pseudomonas</taxon>
    </lineage>
</organism>
<proteinExistence type="predicted"/>
<gene>
    <name evidence="1" type="ORF">SAMN05421553_2210</name>
</gene>
<evidence type="ECO:0000313" key="1">
    <source>
        <dbReference type="EMBL" id="SED19584.1"/>
    </source>
</evidence>
<dbReference type="Proteomes" id="UP000242849">
    <property type="component" value="Unassembled WGS sequence"/>
</dbReference>
<dbReference type="AlphaFoldDB" id="A0A1H4YQS1"/>
<sequence length="133" mass="14949">MWQLHGYLLVVALLLTGCSTQSERSIQEVAGSWSIRQFNESSFALGKSSHYRVYHRGQLVRLAPPLVERETSELLAVGHFNPGVFPYPDLVVLMHDRFTNAQGYGDARLRAFQLISKQDRFEVVPVEIGAAGF</sequence>
<reference evidence="2" key="1">
    <citation type="submission" date="2016-10" db="EMBL/GenBank/DDBJ databases">
        <authorList>
            <person name="Varghese N."/>
            <person name="Submissions S."/>
        </authorList>
    </citation>
    <scope>NUCLEOTIDE SEQUENCE [LARGE SCALE GENOMIC DNA]</scope>
    <source>
        <strain evidence="2">DSM 12111</strain>
    </source>
</reference>
<evidence type="ECO:0000313" key="2">
    <source>
        <dbReference type="Proteomes" id="UP000242849"/>
    </source>
</evidence>
<keyword evidence="2" id="KW-1185">Reference proteome</keyword>
<protein>
    <submittedName>
        <fullName evidence="1">Uncharacterized protein</fullName>
    </submittedName>
</protein>
<dbReference type="OrthoDB" id="9931798at2"/>